<accession>A0A6A2XBF3</accession>
<dbReference type="Pfam" id="PF04566">
    <property type="entry name" value="RNA_pol_Rpb2_4"/>
    <property type="match status" value="1"/>
</dbReference>
<comment type="catalytic activity">
    <reaction evidence="7">
        <text>RNA(n) + a ribonucleoside 5'-triphosphate = RNA(n+1) + diphosphate</text>
        <dbReference type="Rhea" id="RHEA:21248"/>
        <dbReference type="Rhea" id="RHEA-COMP:14527"/>
        <dbReference type="Rhea" id="RHEA-COMP:17342"/>
        <dbReference type="ChEBI" id="CHEBI:33019"/>
        <dbReference type="ChEBI" id="CHEBI:61557"/>
        <dbReference type="ChEBI" id="CHEBI:140395"/>
        <dbReference type="EC" id="2.7.7.6"/>
    </reaction>
</comment>
<dbReference type="Gene3D" id="3.90.1100.10">
    <property type="match status" value="1"/>
</dbReference>
<dbReference type="Gene3D" id="3.90.1070.20">
    <property type="match status" value="1"/>
</dbReference>
<dbReference type="FunFam" id="3.90.1070.20:FF:000002">
    <property type="entry name" value="DNA-directed RNA polymerase subunit beta"/>
    <property type="match status" value="1"/>
</dbReference>
<evidence type="ECO:0000256" key="9">
    <source>
        <dbReference type="RuleBase" id="RU000434"/>
    </source>
</evidence>
<dbReference type="SUPFAM" id="SSF64484">
    <property type="entry name" value="beta and beta-prime subunits of DNA dependent RNA-polymerase"/>
    <property type="match status" value="1"/>
</dbReference>
<dbReference type="PANTHER" id="PTHR20856">
    <property type="entry name" value="DNA-DIRECTED RNA POLYMERASE I SUBUNIT 2"/>
    <property type="match status" value="1"/>
</dbReference>
<dbReference type="PROSITE" id="PS50102">
    <property type="entry name" value="RRM"/>
    <property type="match status" value="1"/>
</dbReference>
<dbReference type="GO" id="GO:0003723">
    <property type="term" value="F:RNA binding"/>
    <property type="evidence" value="ECO:0007669"/>
    <property type="project" value="UniProtKB-UniRule"/>
</dbReference>
<keyword evidence="5" id="KW-0548">Nucleotidyltransferase</keyword>
<dbReference type="InterPro" id="IPR007645">
    <property type="entry name" value="RNA_pol_Rpb2_3"/>
</dbReference>
<name>A0A6A2XBF3_HIBSY</name>
<evidence type="ECO:0000256" key="2">
    <source>
        <dbReference type="ARBA" id="ARBA00012418"/>
    </source>
</evidence>
<comment type="caution">
    <text evidence="11">The sequence shown here is derived from an EMBL/GenBank/DDBJ whole genome shotgun (WGS) entry which is preliminary data.</text>
</comment>
<dbReference type="GO" id="GO:0006351">
    <property type="term" value="P:DNA-templated transcription"/>
    <property type="evidence" value="ECO:0007669"/>
    <property type="project" value="InterPro"/>
</dbReference>
<dbReference type="AlphaFoldDB" id="A0A6A2XBF3"/>
<dbReference type="Proteomes" id="UP000436088">
    <property type="component" value="Unassembled WGS sequence"/>
</dbReference>
<proteinExistence type="inferred from homology"/>
<keyword evidence="8" id="KW-0694">RNA-binding</keyword>
<evidence type="ECO:0000256" key="8">
    <source>
        <dbReference type="PROSITE-ProRule" id="PRU00176"/>
    </source>
</evidence>
<dbReference type="InterPro" id="IPR000504">
    <property type="entry name" value="RRM_dom"/>
</dbReference>
<dbReference type="InterPro" id="IPR012677">
    <property type="entry name" value="Nucleotide-bd_a/b_plait_sf"/>
</dbReference>
<dbReference type="InterPro" id="IPR015712">
    <property type="entry name" value="DNA-dir_RNA_pol_su2"/>
</dbReference>
<dbReference type="SMART" id="SM00360">
    <property type="entry name" value="RRM"/>
    <property type="match status" value="1"/>
</dbReference>
<evidence type="ECO:0000259" key="10">
    <source>
        <dbReference type="PROSITE" id="PS50102"/>
    </source>
</evidence>
<dbReference type="InterPro" id="IPR007646">
    <property type="entry name" value="RNA_pol_Rpb2_4"/>
</dbReference>
<dbReference type="InterPro" id="IPR035979">
    <property type="entry name" value="RBD_domain_sf"/>
</dbReference>
<keyword evidence="4" id="KW-0808">Transferase</keyword>
<dbReference type="Gene3D" id="3.30.70.330">
    <property type="match status" value="1"/>
</dbReference>
<dbReference type="GO" id="GO:0003899">
    <property type="term" value="F:DNA-directed RNA polymerase activity"/>
    <property type="evidence" value="ECO:0007669"/>
    <property type="project" value="UniProtKB-EC"/>
</dbReference>
<keyword evidence="3 11" id="KW-0240">DNA-directed RNA polymerase</keyword>
<dbReference type="Pfam" id="PF00076">
    <property type="entry name" value="RRM_1"/>
    <property type="match status" value="1"/>
</dbReference>
<dbReference type="Pfam" id="PF04565">
    <property type="entry name" value="RNA_pol_Rpb2_3"/>
    <property type="match status" value="1"/>
</dbReference>
<evidence type="ECO:0000256" key="6">
    <source>
        <dbReference type="ARBA" id="ARBA00023163"/>
    </source>
</evidence>
<evidence type="ECO:0000313" key="12">
    <source>
        <dbReference type="Proteomes" id="UP000436088"/>
    </source>
</evidence>
<keyword evidence="6" id="KW-0804">Transcription</keyword>
<keyword evidence="12" id="KW-1185">Reference proteome</keyword>
<dbReference type="GO" id="GO:0032549">
    <property type="term" value="F:ribonucleoside binding"/>
    <property type="evidence" value="ECO:0007669"/>
    <property type="project" value="InterPro"/>
</dbReference>
<dbReference type="GO" id="GO:0003677">
    <property type="term" value="F:DNA binding"/>
    <property type="evidence" value="ECO:0007669"/>
    <property type="project" value="InterPro"/>
</dbReference>
<reference evidence="11" key="1">
    <citation type="submission" date="2019-09" db="EMBL/GenBank/DDBJ databases">
        <title>Draft genome information of white flower Hibiscus syriacus.</title>
        <authorList>
            <person name="Kim Y.-M."/>
        </authorList>
    </citation>
    <scope>NUCLEOTIDE SEQUENCE [LARGE SCALE GENOMIC DNA]</scope>
    <source>
        <strain evidence="11">YM2019G1</strain>
    </source>
</reference>
<dbReference type="EC" id="2.7.7.6" evidence="2"/>
<evidence type="ECO:0000256" key="3">
    <source>
        <dbReference type="ARBA" id="ARBA00022478"/>
    </source>
</evidence>
<evidence type="ECO:0000256" key="4">
    <source>
        <dbReference type="ARBA" id="ARBA00022679"/>
    </source>
</evidence>
<comment type="similarity">
    <text evidence="1 9">Belongs to the RNA polymerase beta chain family.</text>
</comment>
<evidence type="ECO:0000313" key="11">
    <source>
        <dbReference type="EMBL" id="KAE8659456.1"/>
    </source>
</evidence>
<dbReference type="CDD" id="cd00590">
    <property type="entry name" value="RRM_SF"/>
    <property type="match status" value="1"/>
</dbReference>
<dbReference type="FunFam" id="3.90.1100.10:FF:000021">
    <property type="entry name" value="DNA-directed RNA polymerase subunit beta"/>
    <property type="match status" value="1"/>
</dbReference>
<feature type="domain" description="RRM" evidence="10">
    <location>
        <begin position="14"/>
        <end position="91"/>
    </location>
</feature>
<organism evidence="11 12">
    <name type="scientific">Hibiscus syriacus</name>
    <name type="common">Rose of Sharon</name>
    <dbReference type="NCBI Taxonomy" id="106335"/>
    <lineage>
        <taxon>Eukaryota</taxon>
        <taxon>Viridiplantae</taxon>
        <taxon>Streptophyta</taxon>
        <taxon>Embryophyta</taxon>
        <taxon>Tracheophyta</taxon>
        <taxon>Spermatophyta</taxon>
        <taxon>Magnoliopsida</taxon>
        <taxon>eudicotyledons</taxon>
        <taxon>Gunneridae</taxon>
        <taxon>Pentapetalae</taxon>
        <taxon>rosids</taxon>
        <taxon>malvids</taxon>
        <taxon>Malvales</taxon>
        <taxon>Malvaceae</taxon>
        <taxon>Malvoideae</taxon>
        <taxon>Hibiscus</taxon>
    </lineage>
</organism>
<evidence type="ECO:0000256" key="7">
    <source>
        <dbReference type="ARBA" id="ARBA00048552"/>
    </source>
</evidence>
<dbReference type="GO" id="GO:0000428">
    <property type="term" value="C:DNA-directed RNA polymerase complex"/>
    <property type="evidence" value="ECO:0007669"/>
    <property type="project" value="UniProtKB-KW"/>
</dbReference>
<sequence>MASQMRRSVGKNCFTVIIFNIPECLHHQGLRLLFDNYGEVVDSFIPFKRSKGGSRFGFVRFSRLEDAMRAIIRADRSWIQGNKVRVFLARFQPRDVFWRIKFSGSYSAVVKSREEDVKEVPIIGVVDEDKLFTLRDSLVGWCRKFIKMKELAAIMHKEGILGPKIMRLSGLAILIIFEDEESRDYTLKNQIGVLNKCFDKVDLWSENFQCSNRRAWLSCRGISPFVWSHSTFSNIAEKWGALISIDVGTLNTGSFDRALFQIITNCKDRVEESFVLKVGEQSFTVFVSEFEPCFSPDSVWEDSSMLDTSVATPLPTEGELAAVSSVKSSELVVDAGAEKVGDGPCSEEARAAEIVSLTVPIAVHGSDCKKRGSFNSLEVVRGAQVGSESDLCDAIDDNVHGHKLLICANPTIRNGAVMLGSVGNVKLPDVSSTPTDGFKVMVVHEEVLAGQGMELLKSEIVDGRDSLLFIYMELEVRIVSVDKSSKKRLCIVFVLVFGLSSGVKSAQHSFPPSADQGAFLQAPLIKKEDYVGNKRLELSGQLISLLFEDLFKTTIAEVKKNINLILSKASRSSVLDPSSILLGKDIISMGLERTLSTGNFDIKRFRMHRKGMTQILARLSFIGTLGFMTKVSPQFEKSRKVSGPRALQPSQWGMLCPCDTPEGEACGLVKNLALMTHVTTDEDEGPLISLCYCLGVEDLELLSGEELHTPNSFLVMLNGLILGKHRRPQHFAIAMRKLRRAGKVGEFVSVFVNEKQRCVYIASDGGRVCRPLVIADKGISRIKEHHMKQLLDGVRTFNDFLSDGLVEYLDVNEENNALIALYEGEATPETTHIEIEPFTILVCNGEASNGKYCI</sequence>
<dbReference type="InterPro" id="IPR007647">
    <property type="entry name" value="RNA_pol_Rpb2_5"/>
</dbReference>
<evidence type="ECO:0000256" key="1">
    <source>
        <dbReference type="ARBA" id="ARBA00006835"/>
    </source>
</evidence>
<evidence type="ECO:0000256" key="5">
    <source>
        <dbReference type="ARBA" id="ARBA00022695"/>
    </source>
</evidence>
<protein>
    <recommendedName>
        <fullName evidence="2">DNA-directed RNA polymerase</fullName>
        <ecNumber evidence="2">2.7.7.6</ecNumber>
    </recommendedName>
</protein>
<dbReference type="EMBL" id="VEPZ02001737">
    <property type="protein sequence ID" value="KAE8659456.1"/>
    <property type="molecule type" value="Genomic_DNA"/>
</dbReference>
<gene>
    <name evidence="11" type="ORF">F3Y22_tig00116962pilonHSYRG00456</name>
</gene>
<dbReference type="SUPFAM" id="SSF54928">
    <property type="entry name" value="RNA-binding domain, RBD"/>
    <property type="match status" value="1"/>
</dbReference>
<dbReference type="Pfam" id="PF04567">
    <property type="entry name" value="RNA_pol_Rpb2_5"/>
    <property type="match status" value="1"/>
</dbReference>